<name>A0ABV0U1U6_9TELE</name>
<sequence>MNVRCTGEKFPEIKLRAVAFLNQIYQGDQGFIMEAHNKIMKPKRKQGNSPQNLRSLWARWYQNIVSGLADTFSIPLGIEEPVKLRLGNETTPASSLVKCFHMLTLGMNVVLILGFY</sequence>
<evidence type="ECO:0000313" key="2">
    <source>
        <dbReference type="Proteomes" id="UP001482620"/>
    </source>
</evidence>
<comment type="caution">
    <text evidence="1">The sequence shown here is derived from an EMBL/GenBank/DDBJ whole genome shotgun (WGS) entry which is preliminary data.</text>
</comment>
<organism evidence="1 2">
    <name type="scientific">Ilyodon furcidens</name>
    <name type="common">goldbreast splitfin</name>
    <dbReference type="NCBI Taxonomy" id="33524"/>
    <lineage>
        <taxon>Eukaryota</taxon>
        <taxon>Metazoa</taxon>
        <taxon>Chordata</taxon>
        <taxon>Craniata</taxon>
        <taxon>Vertebrata</taxon>
        <taxon>Euteleostomi</taxon>
        <taxon>Actinopterygii</taxon>
        <taxon>Neopterygii</taxon>
        <taxon>Teleostei</taxon>
        <taxon>Neoteleostei</taxon>
        <taxon>Acanthomorphata</taxon>
        <taxon>Ovalentaria</taxon>
        <taxon>Atherinomorphae</taxon>
        <taxon>Cyprinodontiformes</taxon>
        <taxon>Goodeidae</taxon>
        <taxon>Ilyodon</taxon>
    </lineage>
</organism>
<dbReference type="Proteomes" id="UP001482620">
    <property type="component" value="Unassembled WGS sequence"/>
</dbReference>
<gene>
    <name evidence="1" type="ORF">ILYODFUR_030270</name>
</gene>
<keyword evidence="2" id="KW-1185">Reference proteome</keyword>
<proteinExistence type="predicted"/>
<evidence type="ECO:0008006" key="3">
    <source>
        <dbReference type="Google" id="ProtNLM"/>
    </source>
</evidence>
<evidence type="ECO:0000313" key="1">
    <source>
        <dbReference type="EMBL" id="MEQ2238138.1"/>
    </source>
</evidence>
<protein>
    <recommendedName>
        <fullName evidence="3">Histone acetyltransferase</fullName>
    </recommendedName>
</protein>
<reference evidence="1 2" key="1">
    <citation type="submission" date="2021-06" db="EMBL/GenBank/DDBJ databases">
        <authorList>
            <person name="Palmer J.M."/>
        </authorList>
    </citation>
    <scope>NUCLEOTIDE SEQUENCE [LARGE SCALE GENOMIC DNA]</scope>
    <source>
        <strain evidence="2">if_2019</strain>
        <tissue evidence="1">Muscle</tissue>
    </source>
</reference>
<accession>A0ABV0U1U6</accession>
<dbReference type="EMBL" id="JAHRIQ010050797">
    <property type="protein sequence ID" value="MEQ2238138.1"/>
    <property type="molecule type" value="Genomic_DNA"/>
</dbReference>